<name>A0AAN4US63_9RHOB</name>
<accession>A0AAN4US63</accession>
<dbReference type="EMBL" id="FNOB01000010">
    <property type="protein sequence ID" value="SDX12988.1"/>
    <property type="molecule type" value="Genomic_DNA"/>
</dbReference>
<keyword evidence="1" id="KW-0812">Transmembrane</keyword>
<keyword evidence="4" id="KW-1185">Reference proteome</keyword>
<feature type="transmembrane region" description="Helical" evidence="1">
    <location>
        <begin position="97"/>
        <end position="119"/>
    </location>
</feature>
<dbReference type="AlphaFoldDB" id="A0AAN4US63"/>
<evidence type="ECO:0000313" key="2">
    <source>
        <dbReference type="EMBL" id="GHE03012.1"/>
    </source>
</evidence>
<evidence type="ECO:0000313" key="4">
    <source>
        <dbReference type="Proteomes" id="UP000199541"/>
    </source>
</evidence>
<sequence>MSDLSVQQMAERVSALMEDRLRVRGRDVPAKLRRGGRRLPRKLRREAAMLADAADWARNPKLLPRLDAPRLARAHDALTRHLSHLGRGERRRDALRGIATSVVLSLLLVAALFTATLIWRGFL</sequence>
<proteinExistence type="predicted"/>
<reference evidence="2" key="3">
    <citation type="submission" date="2023-06" db="EMBL/GenBank/DDBJ databases">
        <authorList>
            <person name="Sun Q."/>
            <person name="Zhou Y."/>
        </authorList>
    </citation>
    <scope>NUCLEOTIDE SEQUENCE</scope>
    <source>
        <strain evidence="2">CGMCC 1.10859</strain>
    </source>
</reference>
<dbReference type="RefSeq" id="WP_092164064.1">
    <property type="nucleotide sequence ID" value="NZ_BNAB01000011.1"/>
</dbReference>
<dbReference type="Proteomes" id="UP000199541">
    <property type="component" value="Unassembled WGS sequence"/>
</dbReference>
<reference evidence="2" key="1">
    <citation type="journal article" date="2014" name="Int. J. Syst. Evol. Microbiol.">
        <title>Complete genome sequence of Corynebacterium casei LMG S-19264T (=DSM 44701T), isolated from a smear-ripened cheese.</title>
        <authorList>
            <consortium name="US DOE Joint Genome Institute (JGI-PGF)"/>
            <person name="Walter F."/>
            <person name="Albersmeier A."/>
            <person name="Kalinowski J."/>
            <person name="Ruckert C."/>
        </authorList>
    </citation>
    <scope>NUCLEOTIDE SEQUENCE</scope>
    <source>
        <strain evidence="2">CGMCC 1.10859</strain>
    </source>
</reference>
<reference evidence="3 4" key="2">
    <citation type="submission" date="2016-10" db="EMBL/GenBank/DDBJ databases">
        <authorList>
            <person name="Varghese N."/>
            <person name="Submissions S."/>
        </authorList>
    </citation>
    <scope>NUCLEOTIDE SEQUENCE [LARGE SCALE GENOMIC DNA]</scope>
    <source>
        <strain evidence="3 4">DSM 24802</strain>
    </source>
</reference>
<protein>
    <submittedName>
        <fullName evidence="2">Uncharacterized protein</fullName>
    </submittedName>
</protein>
<comment type="caution">
    <text evidence="2">The sequence shown here is derived from an EMBL/GenBank/DDBJ whole genome shotgun (WGS) entry which is preliminary data.</text>
</comment>
<evidence type="ECO:0000256" key="1">
    <source>
        <dbReference type="SAM" id="Phobius"/>
    </source>
</evidence>
<evidence type="ECO:0000313" key="5">
    <source>
        <dbReference type="Proteomes" id="UP000634647"/>
    </source>
</evidence>
<gene>
    <name evidence="2" type="ORF">GCM10008024_24690</name>
    <name evidence="3" type="ORF">SAMN05444006_11094</name>
</gene>
<keyword evidence="1" id="KW-0472">Membrane</keyword>
<organism evidence="2 5">
    <name type="scientific">Allgaiera indica</name>
    <dbReference type="NCBI Taxonomy" id="765699"/>
    <lineage>
        <taxon>Bacteria</taxon>
        <taxon>Pseudomonadati</taxon>
        <taxon>Pseudomonadota</taxon>
        <taxon>Alphaproteobacteria</taxon>
        <taxon>Rhodobacterales</taxon>
        <taxon>Paracoccaceae</taxon>
        <taxon>Allgaiera</taxon>
    </lineage>
</organism>
<dbReference type="Proteomes" id="UP000634647">
    <property type="component" value="Unassembled WGS sequence"/>
</dbReference>
<dbReference type="EMBL" id="BNAB01000011">
    <property type="protein sequence ID" value="GHE03012.1"/>
    <property type="molecule type" value="Genomic_DNA"/>
</dbReference>
<evidence type="ECO:0000313" key="3">
    <source>
        <dbReference type="EMBL" id="SDX12988.1"/>
    </source>
</evidence>
<keyword evidence="1" id="KW-1133">Transmembrane helix</keyword>